<dbReference type="EMBL" id="JABAEK010000009">
    <property type="protein sequence ID" value="NLQ17944.1"/>
    <property type="molecule type" value="Genomic_DNA"/>
</dbReference>
<keyword evidence="2" id="KW-1277">Toxin-antitoxin system</keyword>
<evidence type="ECO:0000313" key="5">
    <source>
        <dbReference type="Proteomes" id="UP000586067"/>
    </source>
</evidence>
<dbReference type="PIRSF" id="PIRSF029218">
    <property type="entry name" value="ParE"/>
    <property type="match status" value="1"/>
</dbReference>
<gene>
    <name evidence="4" type="ORF">HGG82_09920</name>
</gene>
<evidence type="ECO:0000256" key="1">
    <source>
        <dbReference type="ARBA" id="ARBA00006226"/>
    </source>
</evidence>
<evidence type="ECO:0000256" key="2">
    <source>
        <dbReference type="ARBA" id="ARBA00022649"/>
    </source>
</evidence>
<reference evidence="4 5" key="1">
    <citation type="submission" date="2020-04" db="EMBL/GenBank/DDBJ databases">
        <title>Marinomonas sp. M1K-6 isolated from the deep seawater of the Mariana Trench.</title>
        <authorList>
            <person name="Li Y."/>
        </authorList>
    </citation>
    <scope>NUCLEOTIDE SEQUENCE [LARGE SCALE GENOMIC DNA]</scope>
    <source>
        <strain evidence="4 5">M1K-6</strain>
    </source>
</reference>
<dbReference type="InterPro" id="IPR035093">
    <property type="entry name" value="RelE/ParE_toxin_dom_sf"/>
</dbReference>
<name>A0A847RAG1_9GAMM</name>
<dbReference type="InterPro" id="IPR051803">
    <property type="entry name" value="TA_system_RelE-like_toxin"/>
</dbReference>
<dbReference type="InterPro" id="IPR028344">
    <property type="entry name" value="ParE1/4"/>
</dbReference>
<protein>
    <recommendedName>
        <fullName evidence="3">Toxin</fullName>
    </recommendedName>
</protein>
<keyword evidence="5" id="KW-1185">Reference proteome</keyword>
<accession>A0A847RAG1</accession>
<sequence length="99" mass="11565">MSLFLISRAARGDLKNIAAYTQKTWGTEQRRSYIKELDRTFLFLAENPMSGTPCDYIISGLKKHRHESHTIFYENKDNSIFIVRVLHKSMDTESQLEKP</sequence>
<dbReference type="PANTHER" id="PTHR33755:SF9">
    <property type="entry name" value="TOXIN PARE1"/>
    <property type="match status" value="1"/>
</dbReference>
<dbReference type="AlphaFoldDB" id="A0A847RAG1"/>
<dbReference type="PANTHER" id="PTHR33755">
    <property type="entry name" value="TOXIN PARE1-RELATED"/>
    <property type="match status" value="1"/>
</dbReference>
<evidence type="ECO:0000313" key="4">
    <source>
        <dbReference type="EMBL" id="NLQ17944.1"/>
    </source>
</evidence>
<comment type="similarity">
    <text evidence="1 3">Belongs to the RelE toxin family.</text>
</comment>
<proteinExistence type="inferred from homology"/>
<organism evidence="4 5">
    <name type="scientific">Marinomonas profundi</name>
    <dbReference type="NCBI Taxonomy" id="2726122"/>
    <lineage>
        <taxon>Bacteria</taxon>
        <taxon>Pseudomonadati</taxon>
        <taxon>Pseudomonadota</taxon>
        <taxon>Gammaproteobacteria</taxon>
        <taxon>Oceanospirillales</taxon>
        <taxon>Oceanospirillaceae</taxon>
        <taxon>Marinomonas</taxon>
    </lineage>
</organism>
<dbReference type="Pfam" id="PF05016">
    <property type="entry name" value="ParE_toxin"/>
    <property type="match status" value="1"/>
</dbReference>
<evidence type="ECO:0000256" key="3">
    <source>
        <dbReference type="PIRNR" id="PIRNR029218"/>
    </source>
</evidence>
<comment type="caution">
    <text evidence="4">The sequence shown here is derived from an EMBL/GenBank/DDBJ whole genome shotgun (WGS) entry which is preliminary data.</text>
</comment>
<dbReference type="RefSeq" id="WP_168825243.1">
    <property type="nucleotide sequence ID" value="NZ_CP073013.1"/>
</dbReference>
<dbReference type="Proteomes" id="UP000586067">
    <property type="component" value="Unassembled WGS sequence"/>
</dbReference>
<dbReference type="InterPro" id="IPR007712">
    <property type="entry name" value="RelE/ParE_toxin"/>
</dbReference>
<dbReference type="Gene3D" id="3.30.2310.20">
    <property type="entry name" value="RelE-like"/>
    <property type="match status" value="1"/>
</dbReference>